<evidence type="ECO:0000313" key="5">
    <source>
        <dbReference type="Proteomes" id="UP000190328"/>
    </source>
</evidence>
<proteinExistence type="predicted"/>
<dbReference type="InterPro" id="IPR056798">
    <property type="entry name" value="ADH_Fe_C"/>
</dbReference>
<dbReference type="InterPro" id="IPR039697">
    <property type="entry name" value="Alcohol_dehydrogenase_Fe"/>
</dbReference>
<dbReference type="InterPro" id="IPR001670">
    <property type="entry name" value="ADH_Fe/GldA"/>
</dbReference>
<gene>
    <name evidence="4" type="ORF">SAMN02745116_01121</name>
</gene>
<reference evidence="4 5" key="1">
    <citation type="submission" date="2017-02" db="EMBL/GenBank/DDBJ databases">
        <authorList>
            <person name="Peterson S.W."/>
        </authorList>
    </citation>
    <scope>NUCLEOTIDE SEQUENCE [LARGE SCALE GENOMIC DNA]</scope>
    <source>
        <strain evidence="4 5">ATCC BAA-1030</strain>
    </source>
</reference>
<evidence type="ECO:0000259" key="3">
    <source>
        <dbReference type="Pfam" id="PF25137"/>
    </source>
</evidence>
<name>A0A1T4MJV6_9ENTE</name>
<dbReference type="SUPFAM" id="SSF56796">
    <property type="entry name" value="Dehydroquinate synthase-like"/>
    <property type="match status" value="1"/>
</dbReference>
<dbReference type="Gene3D" id="1.20.1090.10">
    <property type="entry name" value="Dehydroquinate synthase-like - alpha domain"/>
    <property type="match status" value="1"/>
</dbReference>
<dbReference type="InterPro" id="IPR018211">
    <property type="entry name" value="ADH_Fe_CS"/>
</dbReference>
<evidence type="ECO:0000259" key="2">
    <source>
        <dbReference type="Pfam" id="PF00465"/>
    </source>
</evidence>
<dbReference type="STRING" id="263852.SAMN02745116_01121"/>
<organism evidence="4 5">
    <name type="scientific">Pilibacter termitis</name>
    <dbReference type="NCBI Taxonomy" id="263852"/>
    <lineage>
        <taxon>Bacteria</taxon>
        <taxon>Bacillati</taxon>
        <taxon>Bacillota</taxon>
        <taxon>Bacilli</taxon>
        <taxon>Lactobacillales</taxon>
        <taxon>Enterococcaceae</taxon>
        <taxon>Pilibacter</taxon>
    </lineage>
</organism>
<dbReference type="Gene3D" id="3.40.50.1970">
    <property type="match status" value="1"/>
</dbReference>
<accession>A0A1T4MJV6</accession>
<dbReference type="Pfam" id="PF25137">
    <property type="entry name" value="ADH_Fe_C"/>
    <property type="match status" value="1"/>
</dbReference>
<dbReference type="FunFam" id="3.40.50.1970:FF:000003">
    <property type="entry name" value="Alcohol dehydrogenase, iron-containing"/>
    <property type="match status" value="1"/>
</dbReference>
<dbReference type="PROSITE" id="PS00913">
    <property type="entry name" value="ADH_IRON_1"/>
    <property type="match status" value="1"/>
</dbReference>
<dbReference type="PROSITE" id="PS00060">
    <property type="entry name" value="ADH_IRON_2"/>
    <property type="match status" value="1"/>
</dbReference>
<evidence type="ECO:0000256" key="1">
    <source>
        <dbReference type="ARBA" id="ARBA00023002"/>
    </source>
</evidence>
<dbReference type="EMBL" id="FUXI01000010">
    <property type="protein sequence ID" value="SJZ67126.1"/>
    <property type="molecule type" value="Genomic_DNA"/>
</dbReference>
<dbReference type="PANTHER" id="PTHR11496:SF83">
    <property type="entry name" value="HYDROXYACID-OXOACID TRANSHYDROGENASE, MITOCHONDRIAL"/>
    <property type="match status" value="1"/>
</dbReference>
<dbReference type="GO" id="GO:0004022">
    <property type="term" value="F:alcohol dehydrogenase (NAD+) activity"/>
    <property type="evidence" value="ECO:0007669"/>
    <property type="project" value="TreeGrafter"/>
</dbReference>
<feature type="domain" description="Fe-containing alcohol dehydrogenase-like C-terminal" evidence="3">
    <location>
        <begin position="170"/>
        <end position="370"/>
    </location>
</feature>
<keyword evidence="1" id="KW-0560">Oxidoreductase</keyword>
<dbReference type="PANTHER" id="PTHR11496">
    <property type="entry name" value="ALCOHOL DEHYDROGENASE"/>
    <property type="match status" value="1"/>
</dbReference>
<dbReference type="OrthoDB" id="9815791at2"/>
<dbReference type="Pfam" id="PF00465">
    <property type="entry name" value="Fe-ADH"/>
    <property type="match status" value="1"/>
</dbReference>
<dbReference type="GO" id="GO:0046872">
    <property type="term" value="F:metal ion binding"/>
    <property type="evidence" value="ECO:0007669"/>
    <property type="project" value="InterPro"/>
</dbReference>
<dbReference type="RefSeq" id="WP_078807045.1">
    <property type="nucleotide sequence ID" value="NZ_FUXI01000010.1"/>
</dbReference>
<dbReference type="FunFam" id="1.20.1090.10:FF:000001">
    <property type="entry name" value="Aldehyde-alcohol dehydrogenase"/>
    <property type="match status" value="1"/>
</dbReference>
<evidence type="ECO:0000313" key="4">
    <source>
        <dbReference type="EMBL" id="SJZ67126.1"/>
    </source>
</evidence>
<dbReference type="Proteomes" id="UP000190328">
    <property type="component" value="Unassembled WGS sequence"/>
</dbReference>
<keyword evidence="5" id="KW-1185">Reference proteome</keyword>
<protein>
    <submittedName>
        <fullName evidence="4">1-propanol dehydrogenase</fullName>
    </submittedName>
</protein>
<dbReference type="AlphaFoldDB" id="A0A1T4MJV6"/>
<feature type="domain" description="Alcohol dehydrogenase iron-type/glycerol dehydrogenase GldA" evidence="2">
    <location>
        <begin position="9"/>
        <end position="157"/>
    </location>
</feature>
<sequence length="372" mass="41174">MDKWSLKPAIYTGENCLSRLEQFEQEKICLVCDPYFIGTENFDRVMQQFAKSVQIEIFSEIIPDPPIETVALGVEKMCEMSPTIVIAIGGGSAIDTAKAMLMVYQKTTTNEIKKFIAIPTTSGTGSEVTSVTVITDTKKKIKYPIFHPDLIPDEALLEATFVTSCPPNITAYSGMDALTHAMEAMVATKSTTYTDALAEKVIRLVFENLKTCYAEGDNLFARSKMHEASCLAGIAFDLAGLGICHSIAHQVGANFKVPHGLANLMLLPHVIEANAQEECAMKKYAQLSRNLGFARENLPDTLAISKLKKEITQLSKQLHCPLTLKEFGIKEKIASERAVEISRNAKNDATYPSNPIHFSEIELERVYRKIIK</sequence>
<dbReference type="CDD" id="cd08180">
    <property type="entry name" value="PDD"/>
    <property type="match status" value="1"/>
</dbReference>